<dbReference type="Pfam" id="PF18735">
    <property type="entry name" value="HEPN_RiboL-PSP"/>
    <property type="match status" value="1"/>
</dbReference>
<evidence type="ECO:0000259" key="1">
    <source>
        <dbReference type="Pfam" id="PF18735"/>
    </source>
</evidence>
<dbReference type="Proteomes" id="UP000326994">
    <property type="component" value="Unassembled WGS sequence"/>
</dbReference>
<evidence type="ECO:0000313" key="3">
    <source>
        <dbReference type="Proteomes" id="UP000326994"/>
    </source>
</evidence>
<dbReference type="EMBL" id="BKCF01000001">
    <property type="protein sequence ID" value="GEQ85431.1"/>
    <property type="molecule type" value="Genomic_DNA"/>
</dbReference>
<accession>A0A5J4G068</accession>
<reference evidence="2 3" key="1">
    <citation type="submission" date="2019-08" db="EMBL/GenBank/DDBJ databases">
        <title>Ulvibacter marinistellae sp. nov., isolated from a starfish, Patiria pectinifera.</title>
        <authorList>
            <person name="Kawano K."/>
            <person name="Ushijima N."/>
            <person name="Kihara M."/>
            <person name="Itoh H."/>
        </authorList>
    </citation>
    <scope>NUCLEOTIDE SEQUENCE [LARGE SCALE GENOMIC DNA]</scope>
    <source>
        <strain evidence="2 3">KK4</strain>
    </source>
</reference>
<comment type="caution">
    <text evidence="2">The sequence shown here is derived from an EMBL/GenBank/DDBJ whole genome shotgun (WGS) entry which is preliminary data.</text>
</comment>
<proteinExistence type="predicted"/>
<dbReference type="OrthoDB" id="4239190at2"/>
<protein>
    <recommendedName>
        <fullName evidence="1">RiboL-PSP-HEPN domain-containing protein</fullName>
    </recommendedName>
</protein>
<organism evidence="2 3">
    <name type="scientific">Patiriisocius marinistellae</name>
    <dbReference type="NCBI Taxonomy" id="2494560"/>
    <lineage>
        <taxon>Bacteria</taxon>
        <taxon>Pseudomonadati</taxon>
        <taxon>Bacteroidota</taxon>
        <taxon>Flavobacteriia</taxon>
        <taxon>Flavobacteriales</taxon>
        <taxon>Flavobacteriaceae</taxon>
        <taxon>Patiriisocius</taxon>
    </lineage>
</organism>
<dbReference type="AlphaFoldDB" id="A0A5J4G068"/>
<sequence>MAKSRRLRQLISRLNFLEANILPAERINGNYTKKEQDLIRSYVLLCHAEIEAYIEDKAKDRISKALADWVSTRKRSSCLKSVLAYTGNEIDFSRDQNAINNIEHRIQRTVGHYLNAVVDRNHGVKEKNIISMLLPLGIEYNELDQTWLGIMESFGATRGNIAHNTTQVQNQIDRNTELTRIKNQILPELERIDELIRKLK</sequence>
<keyword evidence="3" id="KW-1185">Reference proteome</keyword>
<name>A0A5J4G068_9FLAO</name>
<dbReference type="RefSeq" id="WP_151893350.1">
    <property type="nucleotide sequence ID" value="NZ_BKCF01000001.1"/>
</dbReference>
<evidence type="ECO:0000313" key="2">
    <source>
        <dbReference type="EMBL" id="GEQ85431.1"/>
    </source>
</evidence>
<dbReference type="InterPro" id="IPR041519">
    <property type="entry name" value="HEPN_RiboL-PSP"/>
</dbReference>
<feature type="domain" description="RiboL-PSP-HEPN" evidence="1">
    <location>
        <begin position="10"/>
        <end position="179"/>
    </location>
</feature>
<gene>
    <name evidence="2" type="ORF">ULMS_09390</name>
</gene>